<accession>A0A9W6M460</accession>
<proteinExistence type="predicted"/>
<protein>
    <submittedName>
        <fullName evidence="1">Uncharacterized protein</fullName>
    </submittedName>
</protein>
<keyword evidence="2" id="KW-1185">Reference proteome</keyword>
<dbReference type="Proteomes" id="UP001142291">
    <property type="component" value="Unassembled WGS sequence"/>
</dbReference>
<organism evidence="1 2">
    <name type="scientific">Microbacterium dextranolyticum</name>
    <dbReference type="NCBI Taxonomy" id="36806"/>
    <lineage>
        <taxon>Bacteria</taxon>
        <taxon>Bacillati</taxon>
        <taxon>Actinomycetota</taxon>
        <taxon>Actinomycetes</taxon>
        <taxon>Micrococcales</taxon>
        <taxon>Microbacteriaceae</taxon>
        <taxon>Microbacterium</taxon>
    </lineage>
</organism>
<reference evidence="1" key="2">
    <citation type="submission" date="2023-01" db="EMBL/GenBank/DDBJ databases">
        <authorList>
            <person name="Sun Q."/>
            <person name="Evtushenko L."/>
        </authorList>
    </citation>
    <scope>NUCLEOTIDE SEQUENCE</scope>
    <source>
        <strain evidence="1">VKM Ac-1940</strain>
    </source>
</reference>
<evidence type="ECO:0000313" key="1">
    <source>
        <dbReference type="EMBL" id="GLJ93944.1"/>
    </source>
</evidence>
<sequence>MNEASGDESKVSHAGDVLDALRDTHPRISGLLHRADQARTLTLSILRSDASGALDAIEATSRFLHGMDDWVRKVPAPLATEFVARITSDFIDGVDGVLEHKVSAVLDPARDLMELSVLFREFRLRPKSFEQWQRADQVHHLGQFSFGRLLKRHPGERITGFPDIEEAFAEYTQHSRTLHPAMPLVDGLELARAPLQLPAAGVLTWVLAMIAETLRHAMIAVEEFNLWHVAREDAEEIDPSVDIDIDLEDIKVVRRWLQTHTEAQKDRVPPEFMKAFQAPYKRKPTPS</sequence>
<reference evidence="1" key="1">
    <citation type="journal article" date="2014" name="Int. J. Syst. Evol. Microbiol.">
        <title>Complete genome sequence of Corynebacterium casei LMG S-19264T (=DSM 44701T), isolated from a smear-ripened cheese.</title>
        <authorList>
            <consortium name="US DOE Joint Genome Institute (JGI-PGF)"/>
            <person name="Walter F."/>
            <person name="Albersmeier A."/>
            <person name="Kalinowski J."/>
            <person name="Ruckert C."/>
        </authorList>
    </citation>
    <scope>NUCLEOTIDE SEQUENCE</scope>
    <source>
        <strain evidence="1">VKM Ac-1940</strain>
    </source>
</reference>
<gene>
    <name evidence="1" type="ORF">GCM10017591_00050</name>
</gene>
<dbReference type="EMBL" id="BSER01000001">
    <property type="protein sequence ID" value="GLJ93944.1"/>
    <property type="molecule type" value="Genomic_DNA"/>
</dbReference>
<dbReference type="RefSeq" id="WP_204962486.1">
    <property type="nucleotide sequence ID" value="NZ_BAAAUR010000002.1"/>
</dbReference>
<dbReference type="AlphaFoldDB" id="A0A9W6M460"/>
<name>A0A9W6M460_9MICO</name>
<comment type="caution">
    <text evidence="1">The sequence shown here is derived from an EMBL/GenBank/DDBJ whole genome shotgun (WGS) entry which is preliminary data.</text>
</comment>
<evidence type="ECO:0000313" key="2">
    <source>
        <dbReference type="Proteomes" id="UP001142291"/>
    </source>
</evidence>